<keyword evidence="4" id="KW-1185">Reference proteome</keyword>
<feature type="compositionally biased region" description="Polar residues" evidence="1">
    <location>
        <begin position="35"/>
        <end position="44"/>
    </location>
</feature>
<proteinExistence type="predicted"/>
<feature type="signal peptide" evidence="2">
    <location>
        <begin position="1"/>
        <end position="26"/>
    </location>
</feature>
<evidence type="ECO:0000313" key="3">
    <source>
        <dbReference type="EMBL" id="EIT84386.1"/>
    </source>
</evidence>
<dbReference type="EMBL" id="AKKV01000036">
    <property type="protein sequence ID" value="EIT84386.1"/>
    <property type="molecule type" value="Genomic_DNA"/>
</dbReference>
<accession>I8IY22</accession>
<evidence type="ECO:0000256" key="1">
    <source>
        <dbReference type="SAM" id="MobiDB-lite"/>
    </source>
</evidence>
<protein>
    <submittedName>
        <fullName evidence="3">Uncharacterized protein</fullName>
    </submittedName>
</protein>
<dbReference type="Proteomes" id="UP000004080">
    <property type="component" value="Unassembled WGS sequence"/>
</dbReference>
<evidence type="ECO:0000313" key="4">
    <source>
        <dbReference type="Proteomes" id="UP000004080"/>
    </source>
</evidence>
<keyword evidence="2" id="KW-0732">Signal</keyword>
<reference evidence="3 4" key="1">
    <citation type="journal article" date="2012" name="J. Bacteriol.">
        <title>Genome of Bacillus macauensis ZFHKF-1, a Long-Chain-Forming Bacterium.</title>
        <authorList>
            <person name="Cai L."/>
            <person name="Zhang T."/>
        </authorList>
    </citation>
    <scope>NUCLEOTIDE SEQUENCE [LARGE SCALE GENOMIC DNA]</scope>
    <source>
        <strain evidence="3 4">ZFHKF-1</strain>
    </source>
</reference>
<sequence length="258" mass="30896">MKYFNKKIATVIMLVSSLLFGSVATAAEPNTVSVQVSGEQMQKAKSNKKAHHKKKHHKKKHHKKKHHKKKHHKKKHHKKKQHTKKHHKKKHHKKKHHKKKHHKKKHAKPVIRKSGVFSFSKKFNKKKLIREMQSEAAYLTRMFGRALANGNKKPFYRYVNRHMNEVGFPDTAKYSYKNSVNLDREYRLKGFKQKVRVLKKVTTSQMKVHKDTRFRKDFVVLRYEFLSRKGGNYNLHYVQFDFTLQYNGRFLITGMHNF</sequence>
<dbReference type="eggNOG" id="ENOG502ZUIN">
    <property type="taxonomic scope" value="Bacteria"/>
</dbReference>
<dbReference type="AlphaFoldDB" id="I8IY22"/>
<name>I8IY22_9BACL</name>
<comment type="caution">
    <text evidence="3">The sequence shown here is derived from an EMBL/GenBank/DDBJ whole genome shotgun (WGS) entry which is preliminary data.</text>
</comment>
<gene>
    <name evidence="3" type="ORF">A374_16408</name>
</gene>
<evidence type="ECO:0000256" key="2">
    <source>
        <dbReference type="SAM" id="SignalP"/>
    </source>
</evidence>
<organism evidence="3 4">
    <name type="scientific">Fictibacillus macauensis ZFHKF-1</name>
    <dbReference type="NCBI Taxonomy" id="1196324"/>
    <lineage>
        <taxon>Bacteria</taxon>
        <taxon>Bacillati</taxon>
        <taxon>Bacillota</taxon>
        <taxon>Bacilli</taxon>
        <taxon>Bacillales</taxon>
        <taxon>Fictibacillaceae</taxon>
        <taxon>Fictibacillus</taxon>
    </lineage>
</organism>
<feature type="compositionally biased region" description="Basic residues" evidence="1">
    <location>
        <begin position="45"/>
        <end position="110"/>
    </location>
</feature>
<dbReference type="RefSeq" id="WP_007203354.1">
    <property type="nucleotide sequence ID" value="NZ_AKKV01000036.1"/>
</dbReference>
<feature type="region of interest" description="Disordered" evidence="1">
    <location>
        <begin position="35"/>
        <end position="110"/>
    </location>
</feature>
<feature type="chain" id="PRO_5003713652" evidence="2">
    <location>
        <begin position="27"/>
        <end position="258"/>
    </location>
</feature>
<dbReference type="PATRIC" id="fig|1196324.3.peg.3354"/>